<evidence type="ECO:0000313" key="1">
    <source>
        <dbReference type="EMBL" id="GAG24612.1"/>
    </source>
</evidence>
<proteinExistence type="predicted"/>
<name>X0WN05_9ZZZZ</name>
<reference evidence="1" key="1">
    <citation type="journal article" date="2014" name="Front. Microbiol.">
        <title>High frequency of phylogenetically diverse reductive dehalogenase-homologous genes in deep subseafloor sedimentary metagenomes.</title>
        <authorList>
            <person name="Kawai M."/>
            <person name="Futagami T."/>
            <person name="Toyoda A."/>
            <person name="Takaki Y."/>
            <person name="Nishi S."/>
            <person name="Hori S."/>
            <person name="Arai W."/>
            <person name="Tsubouchi T."/>
            <person name="Morono Y."/>
            <person name="Uchiyama I."/>
            <person name="Ito T."/>
            <person name="Fujiyama A."/>
            <person name="Inagaki F."/>
            <person name="Takami H."/>
        </authorList>
    </citation>
    <scope>NUCLEOTIDE SEQUENCE</scope>
    <source>
        <strain evidence="1">Expedition CK06-06</strain>
    </source>
</reference>
<accession>X0WN05</accession>
<protein>
    <submittedName>
        <fullName evidence="1">Uncharacterized protein</fullName>
    </submittedName>
</protein>
<dbReference type="AlphaFoldDB" id="X0WN05"/>
<feature type="non-terminal residue" evidence="1">
    <location>
        <position position="258"/>
    </location>
</feature>
<feature type="non-terminal residue" evidence="1">
    <location>
        <position position="1"/>
    </location>
</feature>
<sequence>PFGCCDFFDNCADEVFSLYYQGSLDLLDWMGFAPTDECKRSVEFIPCIGPEQAEGVDTGGYIADPCAEPNGIRFGSCSLDVEDFGRYGRKSPTRDIYKPRNYCKTRPRRFLDGSPIVSEDMWDMTFVMDQMLNDIRKHLITGNAATPGQFDGLQQWVTTGYECEAIDGHVLNWNNNGMAGGAGITYQGAATSPGYDLVDWLLDLLRNIKERISWSKLLRGKRIGIGDLIIVLPGFMARCLLDFYTCWSVCPGAEFNEV</sequence>
<organism evidence="1">
    <name type="scientific">marine sediment metagenome</name>
    <dbReference type="NCBI Taxonomy" id="412755"/>
    <lineage>
        <taxon>unclassified sequences</taxon>
        <taxon>metagenomes</taxon>
        <taxon>ecological metagenomes</taxon>
    </lineage>
</organism>
<comment type="caution">
    <text evidence="1">The sequence shown here is derived from an EMBL/GenBank/DDBJ whole genome shotgun (WGS) entry which is preliminary data.</text>
</comment>
<dbReference type="EMBL" id="BARS01034645">
    <property type="protein sequence ID" value="GAG24612.1"/>
    <property type="molecule type" value="Genomic_DNA"/>
</dbReference>
<gene>
    <name evidence="1" type="ORF">S01H1_53498</name>
</gene>